<dbReference type="RefSeq" id="WP_149775963.1">
    <property type="nucleotide sequence ID" value="NZ_FQVK01000012.1"/>
</dbReference>
<dbReference type="GO" id="GO:0005576">
    <property type="term" value="C:extracellular region"/>
    <property type="evidence" value="ECO:0007669"/>
    <property type="project" value="UniProtKB-SubCell"/>
</dbReference>
<evidence type="ECO:0000259" key="8">
    <source>
        <dbReference type="Pfam" id="PF06429"/>
    </source>
</evidence>
<proteinExistence type="inferred from homology"/>
<reference evidence="10 11" key="1">
    <citation type="submission" date="2016-11" db="EMBL/GenBank/DDBJ databases">
        <authorList>
            <person name="Varghese N."/>
            <person name="Submissions S."/>
        </authorList>
    </citation>
    <scope>NUCLEOTIDE SEQUENCE [LARGE SCALE GENOMIC DNA]</scope>
    <source>
        <strain evidence="10 11">DSM 29341</strain>
    </source>
</reference>
<protein>
    <recommendedName>
        <fullName evidence="4">Flagellar hook-associated protein 1</fullName>
    </recommendedName>
</protein>
<gene>
    <name evidence="10" type="ORF">SAMN05444279_11264</name>
</gene>
<evidence type="ECO:0000259" key="7">
    <source>
        <dbReference type="Pfam" id="PF00460"/>
    </source>
</evidence>
<evidence type="ECO:0000259" key="9">
    <source>
        <dbReference type="Pfam" id="PF22638"/>
    </source>
</evidence>
<dbReference type="Pfam" id="PF22638">
    <property type="entry name" value="FlgK_D1"/>
    <property type="match status" value="1"/>
</dbReference>
<comment type="subcellular location">
    <subcellularLocation>
        <location evidence="1">Bacterial flagellum basal body</location>
    </subcellularLocation>
    <subcellularLocation>
        <location evidence="2">Secreted</location>
    </subcellularLocation>
</comment>
<keyword evidence="10" id="KW-0969">Cilium</keyword>
<feature type="domain" description="Flagellar basal body rod protein N-terminal" evidence="7">
    <location>
        <begin position="7"/>
        <end position="36"/>
    </location>
</feature>
<dbReference type="GO" id="GO:0005198">
    <property type="term" value="F:structural molecule activity"/>
    <property type="evidence" value="ECO:0007669"/>
    <property type="project" value="InterPro"/>
</dbReference>
<evidence type="ECO:0000313" key="10">
    <source>
        <dbReference type="EMBL" id="SHE94763.1"/>
    </source>
</evidence>
<evidence type="ECO:0000256" key="6">
    <source>
        <dbReference type="ARBA" id="ARBA00023143"/>
    </source>
</evidence>
<evidence type="ECO:0000313" key="11">
    <source>
        <dbReference type="Proteomes" id="UP000325134"/>
    </source>
</evidence>
<dbReference type="Proteomes" id="UP000325134">
    <property type="component" value="Unassembled WGS sequence"/>
</dbReference>
<dbReference type="AlphaFoldDB" id="A0A1M4XNB8"/>
<dbReference type="InterPro" id="IPR010930">
    <property type="entry name" value="Flg_bb/hook_C_dom"/>
</dbReference>
<feature type="domain" description="Flagellar hook-associated protein FlgK helical" evidence="9">
    <location>
        <begin position="98"/>
        <end position="311"/>
    </location>
</feature>
<dbReference type="NCBIfam" id="TIGR02492">
    <property type="entry name" value="flgK_ends"/>
    <property type="match status" value="1"/>
</dbReference>
<keyword evidence="10" id="KW-0282">Flagellum</keyword>
<dbReference type="OrthoDB" id="7181295at2"/>
<dbReference type="GO" id="GO:0009424">
    <property type="term" value="C:bacterial-type flagellum hook"/>
    <property type="evidence" value="ECO:0007669"/>
    <property type="project" value="InterPro"/>
</dbReference>
<evidence type="ECO:0000256" key="3">
    <source>
        <dbReference type="ARBA" id="ARBA00009677"/>
    </source>
</evidence>
<evidence type="ECO:0000256" key="1">
    <source>
        <dbReference type="ARBA" id="ARBA00004117"/>
    </source>
</evidence>
<keyword evidence="6" id="KW-0975">Bacterial flagellum</keyword>
<sequence>MSMSTALNNALGGLNAASRGAAVVSGNIANALTPGYAKRTLELATSQISGNGVQVVGITRHHDPVLTANLRAADADLALNSAIADFHAGFETLVGTPDDAASVSARLVDFENSLITAASNPGSAERLDQVARAGDDLARALNDASEGLRDMRSDADRKIGSYVDTLNATLKDIEDLNARIPAVQNAGGDINGLLDRRQVLIDQVNELIPVNVVARDNDRVSLYSDGGLILLEGRAAEFTFTTTGDTKPHMTVGNGLLSGLEMNGQPVRTSGETAQIRGGALMAQFQIRDELSIEAQAQLDAVAQDLIERFETPGLDPTALATDPGLFTDDGARYSATAPAGLASRLALNAAVDPDAGGSSWKLRAGLGAAAPNDPGDATQLQAFSAALNQARPVSIPDFGTGNLRAAELSEALLSKAGTSAHTAQSRQTYAASLHQQMEQLVAEQGVDSDAELQRMMQIEQAYAANARIISVVDELMDMLLRM</sequence>
<keyword evidence="5" id="KW-0964">Secreted</keyword>
<organism evidence="10 11">
    <name type="scientific">Ruegeria intermedia</name>
    <dbReference type="NCBI Taxonomy" id="996115"/>
    <lineage>
        <taxon>Bacteria</taxon>
        <taxon>Pseudomonadati</taxon>
        <taxon>Pseudomonadota</taxon>
        <taxon>Alphaproteobacteria</taxon>
        <taxon>Rhodobacterales</taxon>
        <taxon>Roseobacteraceae</taxon>
        <taxon>Ruegeria</taxon>
    </lineage>
</organism>
<feature type="domain" description="Flagellar basal-body/hook protein C-terminal" evidence="8">
    <location>
        <begin position="445"/>
        <end position="483"/>
    </location>
</feature>
<dbReference type="PANTHER" id="PTHR30033:SF1">
    <property type="entry name" value="FLAGELLAR HOOK-ASSOCIATED PROTEIN 1"/>
    <property type="match status" value="1"/>
</dbReference>
<dbReference type="Pfam" id="PF00460">
    <property type="entry name" value="Flg_bb_rod"/>
    <property type="match status" value="1"/>
</dbReference>
<dbReference type="EMBL" id="FQVK01000012">
    <property type="protein sequence ID" value="SHE94763.1"/>
    <property type="molecule type" value="Genomic_DNA"/>
</dbReference>
<dbReference type="GO" id="GO:0009425">
    <property type="term" value="C:bacterial-type flagellum basal body"/>
    <property type="evidence" value="ECO:0007669"/>
    <property type="project" value="UniProtKB-SubCell"/>
</dbReference>
<name>A0A1M4XNB8_9RHOB</name>
<dbReference type="PANTHER" id="PTHR30033">
    <property type="entry name" value="FLAGELLAR HOOK-ASSOCIATED PROTEIN 1"/>
    <property type="match status" value="1"/>
</dbReference>
<evidence type="ECO:0000256" key="2">
    <source>
        <dbReference type="ARBA" id="ARBA00004613"/>
    </source>
</evidence>
<accession>A0A1M4XNB8</accession>
<dbReference type="InterPro" id="IPR053927">
    <property type="entry name" value="FlgK_helical"/>
</dbReference>
<dbReference type="GO" id="GO:0044780">
    <property type="term" value="P:bacterial-type flagellum assembly"/>
    <property type="evidence" value="ECO:0007669"/>
    <property type="project" value="InterPro"/>
</dbReference>
<dbReference type="InterPro" id="IPR002371">
    <property type="entry name" value="FlgK"/>
</dbReference>
<keyword evidence="11" id="KW-1185">Reference proteome</keyword>
<comment type="similarity">
    <text evidence="3">Belongs to the flagella basal body rod proteins family.</text>
</comment>
<dbReference type="InterPro" id="IPR001444">
    <property type="entry name" value="Flag_bb_rod_N"/>
</dbReference>
<dbReference type="Pfam" id="PF06429">
    <property type="entry name" value="Flg_bbr_C"/>
    <property type="match status" value="1"/>
</dbReference>
<evidence type="ECO:0000256" key="5">
    <source>
        <dbReference type="ARBA" id="ARBA00022525"/>
    </source>
</evidence>
<keyword evidence="10" id="KW-0966">Cell projection</keyword>
<dbReference type="SUPFAM" id="SSF64518">
    <property type="entry name" value="Phase 1 flagellin"/>
    <property type="match status" value="1"/>
</dbReference>
<evidence type="ECO:0000256" key="4">
    <source>
        <dbReference type="ARBA" id="ARBA00016244"/>
    </source>
</evidence>